<dbReference type="Proteomes" id="UP001610563">
    <property type="component" value="Unassembled WGS sequence"/>
</dbReference>
<dbReference type="EMBL" id="JBFTWV010000072">
    <property type="protein sequence ID" value="KAL2788890.1"/>
    <property type="molecule type" value="Genomic_DNA"/>
</dbReference>
<feature type="compositionally biased region" description="Basic and acidic residues" evidence="2">
    <location>
        <begin position="147"/>
        <end position="160"/>
    </location>
</feature>
<keyword evidence="4" id="KW-1185">Reference proteome</keyword>
<feature type="compositionally biased region" description="Basic and acidic residues" evidence="2">
    <location>
        <begin position="170"/>
        <end position="181"/>
    </location>
</feature>
<evidence type="ECO:0000313" key="3">
    <source>
        <dbReference type="EMBL" id="KAL2788890.1"/>
    </source>
</evidence>
<feature type="region of interest" description="Disordered" evidence="2">
    <location>
        <begin position="48"/>
        <end position="68"/>
    </location>
</feature>
<gene>
    <name evidence="3" type="ORF">BJX66DRAFT_307968</name>
</gene>
<proteinExistence type="predicted"/>
<comment type="caution">
    <text evidence="3">The sequence shown here is derived from an EMBL/GenBank/DDBJ whole genome shotgun (WGS) entry which is preliminary data.</text>
</comment>
<feature type="coiled-coil region" evidence="1">
    <location>
        <begin position="73"/>
        <end position="103"/>
    </location>
</feature>
<evidence type="ECO:0000256" key="1">
    <source>
        <dbReference type="SAM" id="Coils"/>
    </source>
</evidence>
<sequence length="202" mass="23378">MEPEDSGQTRVVVPGLDHNTLVKMRATAERMYNLTCVIDDFKKSANETAEDNTNNEDNNGNGDGNDPVKAVLLASLESEREHMLELLEGVKERQREKEREERRAAVYRQYAQNVRALTDCMREQSRKSNEERKEMLEFLAVARRFRDGEETEEDMQRCRDAQAQLQQKQSESEGAKLAEVGLREQVEQLSIKEDEAEQRQKE</sequence>
<name>A0ABR4G044_9EURO</name>
<accession>A0ABR4G044</accession>
<organism evidence="3 4">
    <name type="scientific">Aspergillus keveii</name>
    <dbReference type="NCBI Taxonomy" id="714993"/>
    <lineage>
        <taxon>Eukaryota</taxon>
        <taxon>Fungi</taxon>
        <taxon>Dikarya</taxon>
        <taxon>Ascomycota</taxon>
        <taxon>Pezizomycotina</taxon>
        <taxon>Eurotiomycetes</taxon>
        <taxon>Eurotiomycetidae</taxon>
        <taxon>Eurotiales</taxon>
        <taxon>Aspergillaceae</taxon>
        <taxon>Aspergillus</taxon>
        <taxon>Aspergillus subgen. Nidulantes</taxon>
    </lineage>
</organism>
<evidence type="ECO:0000313" key="4">
    <source>
        <dbReference type="Proteomes" id="UP001610563"/>
    </source>
</evidence>
<reference evidence="3 4" key="1">
    <citation type="submission" date="2024-07" db="EMBL/GenBank/DDBJ databases">
        <title>Section-level genome sequencing and comparative genomics of Aspergillus sections Usti and Cavernicolus.</title>
        <authorList>
            <consortium name="Lawrence Berkeley National Laboratory"/>
            <person name="Nybo J.L."/>
            <person name="Vesth T.C."/>
            <person name="Theobald S."/>
            <person name="Frisvad J.C."/>
            <person name="Larsen T.O."/>
            <person name="Kjaerboelling I."/>
            <person name="Rothschild-Mancinelli K."/>
            <person name="Lyhne E.K."/>
            <person name="Kogle M.E."/>
            <person name="Barry K."/>
            <person name="Clum A."/>
            <person name="Na H."/>
            <person name="Ledsgaard L."/>
            <person name="Lin J."/>
            <person name="Lipzen A."/>
            <person name="Kuo A."/>
            <person name="Riley R."/>
            <person name="Mondo S."/>
            <person name="Labutti K."/>
            <person name="Haridas S."/>
            <person name="Pangalinan J."/>
            <person name="Salamov A.A."/>
            <person name="Simmons B.A."/>
            <person name="Magnuson J.K."/>
            <person name="Chen J."/>
            <person name="Drula E."/>
            <person name="Henrissat B."/>
            <person name="Wiebenga A."/>
            <person name="Lubbers R.J."/>
            <person name="Gomes A.C."/>
            <person name="Makela M.R."/>
            <person name="Stajich J."/>
            <person name="Grigoriev I.V."/>
            <person name="Mortensen U.H."/>
            <person name="De Vries R.P."/>
            <person name="Baker S.E."/>
            <person name="Andersen M.R."/>
        </authorList>
    </citation>
    <scope>NUCLEOTIDE SEQUENCE [LARGE SCALE GENOMIC DNA]</scope>
    <source>
        <strain evidence="3 4">CBS 209.92</strain>
    </source>
</reference>
<protein>
    <submittedName>
        <fullName evidence="3">Uncharacterized protein</fullName>
    </submittedName>
</protein>
<evidence type="ECO:0000256" key="2">
    <source>
        <dbReference type="SAM" id="MobiDB-lite"/>
    </source>
</evidence>
<feature type="region of interest" description="Disordered" evidence="2">
    <location>
        <begin position="147"/>
        <end position="181"/>
    </location>
</feature>
<keyword evidence="1" id="KW-0175">Coiled coil</keyword>